<feature type="compositionally biased region" description="Basic and acidic residues" evidence="4">
    <location>
        <begin position="353"/>
        <end position="383"/>
    </location>
</feature>
<dbReference type="InterPro" id="IPR023827">
    <property type="entry name" value="Peptidase_S8_Asp-AS"/>
</dbReference>
<accession>A0ABQ8QWF8</accession>
<dbReference type="InterPro" id="IPR015500">
    <property type="entry name" value="Peptidase_S8_subtilisin-rel"/>
</dbReference>
<organism evidence="6 7">
    <name type="scientific">Fusarium equiseti</name>
    <name type="common">Fusarium scirpi</name>
    <dbReference type="NCBI Taxonomy" id="61235"/>
    <lineage>
        <taxon>Eukaryota</taxon>
        <taxon>Fungi</taxon>
        <taxon>Dikarya</taxon>
        <taxon>Ascomycota</taxon>
        <taxon>Pezizomycotina</taxon>
        <taxon>Sordariomycetes</taxon>
        <taxon>Hypocreomycetidae</taxon>
        <taxon>Hypocreales</taxon>
        <taxon>Nectriaceae</taxon>
        <taxon>Fusarium</taxon>
        <taxon>Fusarium incarnatum-equiseti species complex</taxon>
    </lineage>
</organism>
<dbReference type="PROSITE" id="PS00136">
    <property type="entry name" value="SUBTILASE_ASP"/>
    <property type="match status" value="1"/>
</dbReference>
<dbReference type="Gene3D" id="1.25.40.20">
    <property type="entry name" value="Ankyrin repeat-containing domain"/>
    <property type="match status" value="1"/>
</dbReference>
<dbReference type="PRINTS" id="PR00723">
    <property type="entry name" value="SUBTILISIN"/>
</dbReference>
<evidence type="ECO:0000313" key="6">
    <source>
        <dbReference type="EMBL" id="KAJ4111451.1"/>
    </source>
</evidence>
<gene>
    <name evidence="6" type="ORF">NW768_011804</name>
</gene>
<feature type="compositionally biased region" description="Basic residues" evidence="4">
    <location>
        <begin position="310"/>
        <end position="320"/>
    </location>
</feature>
<dbReference type="InterPro" id="IPR036770">
    <property type="entry name" value="Ankyrin_rpt-contain_sf"/>
</dbReference>
<proteinExistence type="predicted"/>
<name>A0ABQ8QWF8_FUSEQ</name>
<dbReference type="InterPro" id="IPR036852">
    <property type="entry name" value="Peptidase_S8/S53_dom_sf"/>
</dbReference>
<comment type="caution">
    <text evidence="6">The sequence shown here is derived from an EMBL/GenBank/DDBJ whole genome shotgun (WGS) entry which is preliminary data.</text>
</comment>
<evidence type="ECO:0000256" key="1">
    <source>
        <dbReference type="ARBA" id="ARBA00022670"/>
    </source>
</evidence>
<keyword evidence="3" id="KW-0720">Serine protease</keyword>
<feature type="compositionally biased region" description="Basic and acidic residues" evidence="4">
    <location>
        <begin position="394"/>
        <end position="412"/>
    </location>
</feature>
<keyword evidence="2" id="KW-0378">Hydrolase</keyword>
<feature type="region of interest" description="Disordered" evidence="4">
    <location>
        <begin position="1"/>
        <end position="63"/>
    </location>
</feature>
<dbReference type="Gene3D" id="3.40.50.200">
    <property type="entry name" value="Peptidase S8/S53 domain"/>
    <property type="match status" value="1"/>
</dbReference>
<protein>
    <recommendedName>
        <fullName evidence="5">Peptidase S8/S53 domain-containing protein</fullName>
    </recommendedName>
</protein>
<evidence type="ECO:0000256" key="3">
    <source>
        <dbReference type="ARBA" id="ARBA00022825"/>
    </source>
</evidence>
<evidence type="ECO:0000256" key="2">
    <source>
        <dbReference type="ARBA" id="ARBA00022801"/>
    </source>
</evidence>
<evidence type="ECO:0000313" key="7">
    <source>
        <dbReference type="Proteomes" id="UP001152024"/>
    </source>
</evidence>
<reference evidence="6" key="1">
    <citation type="submission" date="2022-09" db="EMBL/GenBank/DDBJ databases">
        <title>Fusarium specimens isolated from Avocado Roots.</title>
        <authorList>
            <person name="Stajich J."/>
            <person name="Roper C."/>
            <person name="Heimlech-Rivalta G."/>
        </authorList>
    </citation>
    <scope>NUCLEOTIDE SEQUENCE</scope>
    <source>
        <strain evidence="6">CF00095</strain>
    </source>
</reference>
<feature type="region of interest" description="Disordered" evidence="4">
    <location>
        <begin position="310"/>
        <end position="459"/>
    </location>
</feature>
<dbReference type="Proteomes" id="UP001152024">
    <property type="component" value="Unassembled WGS sequence"/>
</dbReference>
<dbReference type="SUPFAM" id="SSF52743">
    <property type="entry name" value="Subtilisin-like"/>
    <property type="match status" value="1"/>
</dbReference>
<feature type="domain" description="Peptidase S8/S53" evidence="5">
    <location>
        <begin position="777"/>
        <end position="1008"/>
    </location>
</feature>
<feature type="region of interest" description="Disordered" evidence="4">
    <location>
        <begin position="715"/>
        <end position="735"/>
    </location>
</feature>
<dbReference type="EMBL" id="JAOQBH010000033">
    <property type="protein sequence ID" value="KAJ4111451.1"/>
    <property type="molecule type" value="Genomic_DNA"/>
</dbReference>
<evidence type="ECO:0000259" key="5">
    <source>
        <dbReference type="Pfam" id="PF00082"/>
    </source>
</evidence>
<keyword evidence="7" id="KW-1185">Reference proteome</keyword>
<dbReference type="InterPro" id="IPR000209">
    <property type="entry name" value="Peptidase_S8/S53_dom"/>
</dbReference>
<dbReference type="Pfam" id="PF00082">
    <property type="entry name" value="Peptidase_S8"/>
    <property type="match status" value="1"/>
</dbReference>
<sequence length="1105" mass="126528">MNGHLQLGCEQQENYDNPGIDDNLQYEPNGDFPEEPYGDDDDEDEEDEDEDEEDDEEEGGLHHRADAVRHAIESIIPRLEQQALALSPLKLYAIPTGGLSKEEEQDLIRKRDAQRLRFFEDFKRDIRPQDEKIKSRLQLEDYNILYHLASSRSANASHDWLFQYAACHFPALLREFDSDNGPGGPIMKAIHTKKDHFITAVLDSDVDREQLAQAIALTDHSKRNCIHVALKSTLPTDVIIKLIEAASEETLCKQDRDELTPLHYAVDYERCTKDRLPVVEALIKRSDKAFDIKSEKPGLRSVFLYHINSRKNYKEPKKRSNPASRNPTRPRDNRSQPSKAPNGRPPEAPRNGIPDKEKAKKDPKEATLEEERRRLEQSRENGHPQKLSLLQDPAKARVAGESKYDPTHEMKGIRRSNTGLKDEEARNGYQISSSKGKDSAGPSSKRSVPTKRKKDTREETANIIAKELKLHYLRSIFRRNTANMEYNRMNYPVSVLRTSRTAIEFLYGDNENDQQLYFEFPAMPKKEPENIDIHDFKESYRNFKFDEVLQYVKFRPLKIANRPLDPRAGREDVSLFFRWLSEEKLVKNIVKVIVDDKSNTPHSDLAIEKSLRLFEIDILEWQKIDLDPETIRFSCRDTNLRELRLLWSGSNAVLRAWSEPEGLVEIKTLERIVIYEDEKHLEPKQQISRNLEEFRKRILKNRKKEYTPISCSWHRAEPQARSRTKADHNKEPGKTSQNYRWLDIMDDFVSGMDNLEFPDRFADKYQKDESLPLPLRQDVTVALIDDGVDLMHKGISGNIGTGRSFGNAFEDQDLSGAPQSFHASATGHGTCMAQMITRMCPKVKIFVCKLDFIRQHAGKPSFTAKSAAEAVEHAILRRFDIISISWTIYRDKNNKDDLERLRKALSRADDLGILVFCSAPDIGSERSQTLQDYYPYGCETLSPCVFRIGASNAEGISHKNDKINVDYMLPGYNVHLREDDQLNEVDGLPKTGSSVATALAAGLAALVIHCVRISAIYSFYAKNPIDSDYINLDSFKEVKRLKGMKAAFNAIDSKNAYIDKDDKNLRVGTFFKGHGEVLKPDGQNGDEIKWAQIMKISNDLTPSFK</sequence>
<keyword evidence="1" id="KW-0645">Protease</keyword>
<feature type="compositionally biased region" description="Basic and acidic residues" evidence="4">
    <location>
        <begin position="715"/>
        <end position="733"/>
    </location>
</feature>
<evidence type="ECO:0000256" key="4">
    <source>
        <dbReference type="SAM" id="MobiDB-lite"/>
    </source>
</evidence>
<feature type="compositionally biased region" description="Acidic residues" evidence="4">
    <location>
        <begin position="32"/>
        <end position="58"/>
    </location>
</feature>